<evidence type="ECO:0000256" key="1">
    <source>
        <dbReference type="SAM" id="Coils"/>
    </source>
</evidence>
<comment type="caution">
    <text evidence="3">The sequence shown here is derived from an EMBL/GenBank/DDBJ whole genome shotgun (WGS) entry which is preliminary data.</text>
</comment>
<feature type="region of interest" description="Disordered" evidence="2">
    <location>
        <begin position="126"/>
        <end position="214"/>
    </location>
</feature>
<feature type="compositionally biased region" description="Polar residues" evidence="2">
    <location>
        <begin position="289"/>
        <end position="322"/>
    </location>
</feature>
<gene>
    <name evidence="3" type="primary">Acey_s0201.g1729</name>
    <name evidence="3" type="ORF">Y032_0201g1729</name>
</gene>
<feature type="coiled-coil region" evidence="1">
    <location>
        <begin position="214"/>
        <end position="248"/>
    </location>
</feature>
<evidence type="ECO:0000313" key="3">
    <source>
        <dbReference type="EMBL" id="EYB91838.1"/>
    </source>
</evidence>
<organism evidence="3 4">
    <name type="scientific">Ancylostoma ceylanicum</name>
    <dbReference type="NCBI Taxonomy" id="53326"/>
    <lineage>
        <taxon>Eukaryota</taxon>
        <taxon>Metazoa</taxon>
        <taxon>Ecdysozoa</taxon>
        <taxon>Nematoda</taxon>
        <taxon>Chromadorea</taxon>
        <taxon>Rhabditida</taxon>
        <taxon>Rhabditina</taxon>
        <taxon>Rhabditomorpha</taxon>
        <taxon>Strongyloidea</taxon>
        <taxon>Ancylostomatidae</taxon>
        <taxon>Ancylostomatinae</taxon>
        <taxon>Ancylostoma</taxon>
    </lineage>
</organism>
<feature type="region of interest" description="Disordered" evidence="2">
    <location>
        <begin position="274"/>
        <end position="322"/>
    </location>
</feature>
<dbReference type="AlphaFoldDB" id="A0A016SMA2"/>
<dbReference type="OrthoDB" id="5874411at2759"/>
<dbReference type="Proteomes" id="UP000024635">
    <property type="component" value="Unassembled WGS sequence"/>
</dbReference>
<feature type="compositionally biased region" description="Basic and acidic residues" evidence="2">
    <location>
        <begin position="126"/>
        <end position="150"/>
    </location>
</feature>
<keyword evidence="4" id="KW-1185">Reference proteome</keyword>
<evidence type="ECO:0000256" key="2">
    <source>
        <dbReference type="SAM" id="MobiDB-lite"/>
    </source>
</evidence>
<feature type="compositionally biased region" description="Polar residues" evidence="2">
    <location>
        <begin position="31"/>
        <end position="46"/>
    </location>
</feature>
<accession>A0A016SMA2</accession>
<name>A0A016SMA2_9BILA</name>
<keyword evidence="1" id="KW-0175">Coiled coil</keyword>
<proteinExistence type="predicted"/>
<feature type="compositionally biased region" description="Basic and acidic residues" evidence="2">
    <location>
        <begin position="91"/>
        <end position="104"/>
    </location>
</feature>
<sequence>MFLFYRSRPLTTSCSEPPAKMTDSAAATEAKVSSPSCQVAKEQNPTKSRRPSGPNDVARFRRNNKAQLDAVFKEAGKDVISEESTDEEEYGPERNDDNKQELKQRLSRTSVSSDVDIDRIVKESKTTTITETRETIHFRPREGKNSRRDASPSTLEVPIRKRLSILDSTTDEKRPQRETSPSTSSHYYRTQTIRPYSKPIVSDNGEQGTTNDNVDDLAADYANLEKELKDINDKNKELRKRFFDEKNETPIMGSTSPLPPISARIQEWDSMSVRTAETSRREKKKCTFASPSQDTAPGASTTDRRISPSTSKQNGCSFNFIK</sequence>
<protein>
    <submittedName>
        <fullName evidence="3">Uncharacterized protein</fullName>
    </submittedName>
</protein>
<reference evidence="4" key="1">
    <citation type="journal article" date="2015" name="Nat. Genet.">
        <title>The genome and transcriptome of the zoonotic hookworm Ancylostoma ceylanicum identify infection-specific gene families.</title>
        <authorList>
            <person name="Schwarz E.M."/>
            <person name="Hu Y."/>
            <person name="Antoshechkin I."/>
            <person name="Miller M.M."/>
            <person name="Sternberg P.W."/>
            <person name="Aroian R.V."/>
        </authorList>
    </citation>
    <scope>NUCLEOTIDE SEQUENCE</scope>
    <source>
        <strain evidence="4">HY135</strain>
    </source>
</reference>
<feature type="region of interest" description="Disordered" evidence="2">
    <location>
        <begin position="1"/>
        <end position="113"/>
    </location>
</feature>
<feature type="compositionally biased region" description="Acidic residues" evidence="2">
    <location>
        <begin position="81"/>
        <end position="90"/>
    </location>
</feature>
<evidence type="ECO:0000313" key="4">
    <source>
        <dbReference type="Proteomes" id="UP000024635"/>
    </source>
</evidence>
<feature type="compositionally biased region" description="Basic and acidic residues" evidence="2">
    <location>
        <begin position="71"/>
        <end position="80"/>
    </location>
</feature>
<dbReference type="EMBL" id="JARK01001537">
    <property type="protein sequence ID" value="EYB91838.1"/>
    <property type="molecule type" value="Genomic_DNA"/>
</dbReference>
<feature type="compositionally biased region" description="Polar residues" evidence="2">
    <location>
        <begin position="178"/>
        <end position="194"/>
    </location>
</feature>